<dbReference type="InterPro" id="IPR002018">
    <property type="entry name" value="CarbesteraseB"/>
</dbReference>
<feature type="domain" description="Carboxylesterase type B" evidence="5">
    <location>
        <begin position="2"/>
        <end position="324"/>
    </location>
</feature>
<protein>
    <recommendedName>
        <fullName evidence="5">Carboxylesterase type B domain-containing protein</fullName>
    </recommendedName>
</protein>
<name>A0A8J2LE19_9HEXA</name>
<feature type="non-terminal residue" evidence="6">
    <location>
        <position position="1"/>
    </location>
</feature>
<dbReference type="GO" id="GO:0052689">
    <property type="term" value="F:carboxylic ester hydrolase activity"/>
    <property type="evidence" value="ECO:0007669"/>
    <property type="project" value="UniProtKB-KW"/>
</dbReference>
<keyword evidence="3" id="KW-0378">Hydrolase</keyword>
<dbReference type="PANTHER" id="PTHR43142:SF1">
    <property type="entry name" value="CARBOXYLIC ESTER HYDROLASE"/>
    <property type="match status" value="1"/>
</dbReference>
<dbReference type="EMBL" id="CAJVCH010554099">
    <property type="protein sequence ID" value="CAG7830066.1"/>
    <property type="molecule type" value="Genomic_DNA"/>
</dbReference>
<evidence type="ECO:0000259" key="5">
    <source>
        <dbReference type="Pfam" id="PF00135"/>
    </source>
</evidence>
<evidence type="ECO:0000313" key="6">
    <source>
        <dbReference type="EMBL" id="CAG7830066.1"/>
    </source>
</evidence>
<evidence type="ECO:0000313" key="7">
    <source>
        <dbReference type="Proteomes" id="UP000708208"/>
    </source>
</evidence>
<accession>A0A8J2LE19</accession>
<keyword evidence="4" id="KW-0325">Glycoprotein</keyword>
<evidence type="ECO:0000256" key="2">
    <source>
        <dbReference type="ARBA" id="ARBA00022487"/>
    </source>
</evidence>
<proteinExistence type="inferred from homology"/>
<reference evidence="6" key="1">
    <citation type="submission" date="2021-06" db="EMBL/GenBank/DDBJ databases">
        <authorList>
            <person name="Hodson N. C."/>
            <person name="Mongue J. A."/>
            <person name="Jaron S. K."/>
        </authorList>
    </citation>
    <scope>NUCLEOTIDE SEQUENCE</scope>
</reference>
<dbReference type="OrthoDB" id="408631at2759"/>
<comment type="caution">
    <text evidence="6">The sequence shown here is derived from an EMBL/GenBank/DDBJ whole genome shotgun (WGS) entry which is preliminary data.</text>
</comment>
<dbReference type="AlphaFoldDB" id="A0A8J2LE19"/>
<keyword evidence="2" id="KW-0719">Serine esterase</keyword>
<sequence length="362" mass="41334">AHSGSALVPWAVARNPAGTAHKFGMRLGCNSTNSRDLGLCLRGKDFKEIIMAQAQFMDWFMDPFVPFPPTVEVLTTTTGFVQPQGITFLPEHPYTMIKQGRFQRVPMLTGVNKDEGLLFHAETILMNEKALGELNTEFNKWIPISLMYEDILPHVGQRDHVSQQIKSFYFGNKMIGADTRENLTNMYSDRFFVHGVQTAAFNFAKYASVYPFLVTYTGANSNLKLFGIGEVKGVAHSDDLQYFFEMPNMAINPGTRCEIFSKKVIKIWASFAYYGKPTDTWISSMEWLPVQPVETVGGVPTHYYELNVEPRPIESPFTNRMHFWNHLIDTELHEELIFIPYRNNKTAFGGMPHPPFSPYRQF</sequence>
<keyword evidence="7" id="KW-1185">Reference proteome</keyword>
<dbReference type="Pfam" id="PF00135">
    <property type="entry name" value="COesterase"/>
    <property type="match status" value="1"/>
</dbReference>
<organism evidence="6 7">
    <name type="scientific">Allacma fusca</name>
    <dbReference type="NCBI Taxonomy" id="39272"/>
    <lineage>
        <taxon>Eukaryota</taxon>
        <taxon>Metazoa</taxon>
        <taxon>Ecdysozoa</taxon>
        <taxon>Arthropoda</taxon>
        <taxon>Hexapoda</taxon>
        <taxon>Collembola</taxon>
        <taxon>Symphypleona</taxon>
        <taxon>Sminthuridae</taxon>
        <taxon>Allacma</taxon>
    </lineage>
</organism>
<gene>
    <name evidence="6" type="ORF">AFUS01_LOCUS39893</name>
</gene>
<evidence type="ECO:0000256" key="4">
    <source>
        <dbReference type="ARBA" id="ARBA00023180"/>
    </source>
</evidence>
<evidence type="ECO:0000256" key="3">
    <source>
        <dbReference type="ARBA" id="ARBA00022801"/>
    </source>
</evidence>
<dbReference type="Proteomes" id="UP000708208">
    <property type="component" value="Unassembled WGS sequence"/>
</dbReference>
<comment type="similarity">
    <text evidence="1">Belongs to the type-B carboxylesterase/lipase family.</text>
</comment>
<evidence type="ECO:0000256" key="1">
    <source>
        <dbReference type="ARBA" id="ARBA00005964"/>
    </source>
</evidence>
<dbReference type="PANTHER" id="PTHR43142">
    <property type="entry name" value="CARBOXYLIC ESTER HYDROLASE"/>
    <property type="match status" value="1"/>
</dbReference>